<organism evidence="12 13">
    <name type="scientific">Mizuhopecten yessoensis</name>
    <name type="common">Japanese scallop</name>
    <name type="synonym">Patinopecten yessoensis</name>
    <dbReference type="NCBI Taxonomy" id="6573"/>
    <lineage>
        <taxon>Eukaryota</taxon>
        <taxon>Metazoa</taxon>
        <taxon>Spiralia</taxon>
        <taxon>Lophotrochozoa</taxon>
        <taxon>Mollusca</taxon>
        <taxon>Bivalvia</taxon>
        <taxon>Autobranchia</taxon>
        <taxon>Pteriomorphia</taxon>
        <taxon>Pectinida</taxon>
        <taxon>Pectinoidea</taxon>
        <taxon>Pectinidae</taxon>
        <taxon>Mizuhopecten</taxon>
    </lineage>
</organism>
<comment type="caution">
    <text evidence="12">The sequence shown here is derived from an EMBL/GenBank/DDBJ whole genome shotgun (WGS) entry which is preliminary data.</text>
</comment>
<evidence type="ECO:0000259" key="11">
    <source>
        <dbReference type="PROSITE" id="PS50144"/>
    </source>
</evidence>
<dbReference type="InterPro" id="IPR037299">
    <property type="entry name" value="TRIM37_MATH"/>
</dbReference>
<feature type="compositionally biased region" description="Polar residues" evidence="8">
    <location>
        <begin position="852"/>
        <end position="879"/>
    </location>
</feature>
<protein>
    <submittedName>
        <fullName evidence="12">E3 ubiquitin-protein ligase TRIM37</fullName>
    </submittedName>
</protein>
<dbReference type="CDD" id="cd16619">
    <property type="entry name" value="mRING-HC-C4C4_TRIM37_C-VIII"/>
    <property type="match status" value="1"/>
</dbReference>
<proteinExistence type="predicted"/>
<feature type="coiled-coil region" evidence="7">
    <location>
        <begin position="152"/>
        <end position="179"/>
    </location>
</feature>
<keyword evidence="13" id="KW-1185">Reference proteome</keyword>
<evidence type="ECO:0000259" key="9">
    <source>
        <dbReference type="PROSITE" id="PS50089"/>
    </source>
</evidence>
<dbReference type="GO" id="GO:0061630">
    <property type="term" value="F:ubiquitin protein ligase activity"/>
    <property type="evidence" value="ECO:0007669"/>
    <property type="project" value="TreeGrafter"/>
</dbReference>
<dbReference type="InterPro" id="IPR000315">
    <property type="entry name" value="Znf_B-box"/>
</dbReference>
<dbReference type="InterPro" id="IPR002083">
    <property type="entry name" value="MATH/TRAF_dom"/>
</dbReference>
<dbReference type="InterPro" id="IPR003649">
    <property type="entry name" value="Bbox_C"/>
</dbReference>
<dbReference type="GO" id="GO:0016235">
    <property type="term" value="C:aggresome"/>
    <property type="evidence" value="ECO:0007669"/>
    <property type="project" value="TreeGrafter"/>
</dbReference>
<evidence type="ECO:0000259" key="10">
    <source>
        <dbReference type="PROSITE" id="PS50119"/>
    </source>
</evidence>
<dbReference type="SUPFAM" id="SSF49599">
    <property type="entry name" value="TRAF domain-like"/>
    <property type="match status" value="1"/>
</dbReference>
<dbReference type="InterPro" id="IPR013083">
    <property type="entry name" value="Znf_RING/FYVE/PHD"/>
</dbReference>
<keyword evidence="4 6" id="KW-0863">Zinc-finger</keyword>
<evidence type="ECO:0000256" key="2">
    <source>
        <dbReference type="ARBA" id="ARBA00022490"/>
    </source>
</evidence>
<dbReference type="GO" id="GO:0031625">
    <property type="term" value="F:ubiquitin protein ligase binding"/>
    <property type="evidence" value="ECO:0007669"/>
    <property type="project" value="TreeGrafter"/>
</dbReference>
<accession>A0A210Q0J3</accession>
<evidence type="ECO:0000256" key="4">
    <source>
        <dbReference type="ARBA" id="ARBA00022771"/>
    </source>
</evidence>
<dbReference type="CDD" id="cd19779">
    <property type="entry name" value="Bbox2_TRIM37_C-VIII"/>
    <property type="match status" value="1"/>
</dbReference>
<keyword evidence="7" id="KW-0175">Coiled coil</keyword>
<feature type="domain" description="RING-type" evidence="9">
    <location>
        <begin position="26"/>
        <end position="66"/>
    </location>
</feature>
<keyword evidence="5" id="KW-0862">Zinc</keyword>
<evidence type="ECO:0000313" key="13">
    <source>
        <dbReference type="Proteomes" id="UP000242188"/>
    </source>
</evidence>
<feature type="compositionally biased region" description="Basic and acidic residues" evidence="8">
    <location>
        <begin position="805"/>
        <end position="814"/>
    </location>
</feature>
<feature type="region of interest" description="Disordered" evidence="8">
    <location>
        <begin position="581"/>
        <end position="608"/>
    </location>
</feature>
<dbReference type="Gene3D" id="2.60.210.10">
    <property type="entry name" value="Apoptosis, Tumor Necrosis Factor Receptor Associated Protein 2, Chain A"/>
    <property type="match status" value="1"/>
</dbReference>
<evidence type="ECO:0000256" key="8">
    <source>
        <dbReference type="SAM" id="MobiDB-lite"/>
    </source>
</evidence>
<dbReference type="SMART" id="SM00061">
    <property type="entry name" value="MATH"/>
    <property type="match status" value="1"/>
</dbReference>
<dbReference type="GO" id="GO:0006513">
    <property type="term" value="P:protein monoubiquitination"/>
    <property type="evidence" value="ECO:0007669"/>
    <property type="project" value="TreeGrafter"/>
</dbReference>
<dbReference type="OrthoDB" id="192247at2759"/>
<feature type="domain" description="B box-type" evidence="10">
    <location>
        <begin position="102"/>
        <end position="144"/>
    </location>
</feature>
<feature type="compositionally biased region" description="Low complexity" evidence="8">
    <location>
        <begin position="590"/>
        <end position="599"/>
    </location>
</feature>
<dbReference type="GO" id="GO:0051865">
    <property type="term" value="P:protein autoubiquitination"/>
    <property type="evidence" value="ECO:0007669"/>
    <property type="project" value="TreeGrafter"/>
</dbReference>
<gene>
    <name evidence="12" type="ORF">KP79_PYT16417</name>
</gene>
<dbReference type="AlphaFoldDB" id="A0A210Q0J3"/>
<evidence type="ECO:0000256" key="5">
    <source>
        <dbReference type="ARBA" id="ARBA00022833"/>
    </source>
</evidence>
<dbReference type="SUPFAM" id="SSF57845">
    <property type="entry name" value="B-box zinc-binding domain"/>
    <property type="match status" value="1"/>
</dbReference>
<evidence type="ECO:0000256" key="1">
    <source>
        <dbReference type="ARBA" id="ARBA00004496"/>
    </source>
</evidence>
<feature type="region of interest" description="Disordered" evidence="8">
    <location>
        <begin position="758"/>
        <end position="879"/>
    </location>
</feature>
<dbReference type="SMART" id="SM00502">
    <property type="entry name" value="BBC"/>
    <property type="match status" value="1"/>
</dbReference>
<feature type="domain" description="MATH" evidence="11">
    <location>
        <begin position="288"/>
        <end position="415"/>
    </location>
</feature>
<feature type="region of interest" description="Disordered" evidence="8">
    <location>
        <begin position="457"/>
        <end position="505"/>
    </location>
</feature>
<dbReference type="PANTHER" id="PTHR36754:SF2">
    <property type="entry name" value="E3 UBIQUITIN-PROTEIN LIGASE TRIM37"/>
    <property type="match status" value="1"/>
</dbReference>
<dbReference type="Pfam" id="PF00643">
    <property type="entry name" value="zf-B_box"/>
    <property type="match status" value="1"/>
</dbReference>
<evidence type="ECO:0000256" key="7">
    <source>
        <dbReference type="SAM" id="Coils"/>
    </source>
</evidence>
<dbReference type="GO" id="GO:0005164">
    <property type="term" value="F:tumor necrosis factor receptor binding"/>
    <property type="evidence" value="ECO:0007669"/>
    <property type="project" value="TreeGrafter"/>
</dbReference>
<dbReference type="InterPro" id="IPR008974">
    <property type="entry name" value="TRAF-like"/>
</dbReference>
<dbReference type="CDD" id="cd03773">
    <property type="entry name" value="MATH_TRIM37"/>
    <property type="match status" value="1"/>
</dbReference>
<comment type="subcellular location">
    <subcellularLocation>
        <location evidence="1">Cytoplasm</location>
    </subcellularLocation>
</comment>
<feature type="compositionally biased region" description="Low complexity" evidence="8">
    <location>
        <begin position="838"/>
        <end position="851"/>
    </location>
</feature>
<name>A0A210Q0J3_MIZYE</name>
<dbReference type="Proteomes" id="UP000242188">
    <property type="component" value="Unassembled WGS sequence"/>
</dbReference>
<dbReference type="Gene3D" id="3.30.40.10">
    <property type="entry name" value="Zinc/RING finger domain, C3HC4 (zinc finger)"/>
    <property type="match status" value="1"/>
</dbReference>
<dbReference type="PANTHER" id="PTHR36754">
    <property type="entry name" value="E3 UBIQUITIN-PROTEIN LIGASE TRIM37"/>
    <property type="match status" value="1"/>
</dbReference>
<dbReference type="InterPro" id="IPR053003">
    <property type="entry name" value="TRIM_RBCC_E3_ubiq-ligases"/>
</dbReference>
<dbReference type="Gene3D" id="3.30.160.60">
    <property type="entry name" value="Classic Zinc Finger"/>
    <property type="match status" value="1"/>
</dbReference>
<reference evidence="12 13" key="1">
    <citation type="journal article" date="2017" name="Nat. Ecol. Evol.">
        <title>Scallop genome provides insights into evolution of bilaterian karyotype and development.</title>
        <authorList>
            <person name="Wang S."/>
            <person name="Zhang J."/>
            <person name="Jiao W."/>
            <person name="Li J."/>
            <person name="Xun X."/>
            <person name="Sun Y."/>
            <person name="Guo X."/>
            <person name="Huan P."/>
            <person name="Dong B."/>
            <person name="Zhang L."/>
            <person name="Hu X."/>
            <person name="Sun X."/>
            <person name="Wang J."/>
            <person name="Zhao C."/>
            <person name="Wang Y."/>
            <person name="Wang D."/>
            <person name="Huang X."/>
            <person name="Wang R."/>
            <person name="Lv J."/>
            <person name="Li Y."/>
            <person name="Zhang Z."/>
            <person name="Liu B."/>
            <person name="Lu W."/>
            <person name="Hui Y."/>
            <person name="Liang J."/>
            <person name="Zhou Z."/>
            <person name="Hou R."/>
            <person name="Li X."/>
            <person name="Liu Y."/>
            <person name="Li H."/>
            <person name="Ning X."/>
            <person name="Lin Y."/>
            <person name="Zhao L."/>
            <person name="Xing Q."/>
            <person name="Dou J."/>
            <person name="Li Y."/>
            <person name="Mao J."/>
            <person name="Guo H."/>
            <person name="Dou H."/>
            <person name="Li T."/>
            <person name="Mu C."/>
            <person name="Jiang W."/>
            <person name="Fu Q."/>
            <person name="Fu X."/>
            <person name="Miao Y."/>
            <person name="Liu J."/>
            <person name="Yu Q."/>
            <person name="Li R."/>
            <person name="Liao H."/>
            <person name="Li X."/>
            <person name="Kong Y."/>
            <person name="Jiang Z."/>
            <person name="Chourrout D."/>
            <person name="Li R."/>
            <person name="Bao Z."/>
        </authorList>
    </citation>
    <scope>NUCLEOTIDE SEQUENCE [LARGE SCALE GENOMIC DNA]</scope>
    <source>
        <strain evidence="12 13">PY_sf001</strain>
    </source>
</reference>
<dbReference type="SMART" id="SM00336">
    <property type="entry name" value="BBOX"/>
    <property type="match status" value="1"/>
</dbReference>
<dbReference type="GO" id="GO:0070842">
    <property type="term" value="P:aggresome assembly"/>
    <property type="evidence" value="ECO:0007669"/>
    <property type="project" value="TreeGrafter"/>
</dbReference>
<evidence type="ECO:0000256" key="6">
    <source>
        <dbReference type="PROSITE-ProRule" id="PRU00024"/>
    </source>
</evidence>
<dbReference type="PROSITE" id="PS50089">
    <property type="entry name" value="ZF_RING_2"/>
    <property type="match status" value="1"/>
</dbReference>
<sequence>MASGGGRKDGRLEEHTVEGLAEVFRCFICMEKLRDARLCPHCSKLCCFICIRRWLTEQRSQCPHCRASLHTHELVNCRWAEEVTQKLDTLKECAPAAKKEEEDKDICEEHQEKLTVYCWACKQCICHQCALWGGTHSGHTFKPLDGVYEEHVKKVTEELNQLKRRHVELISLVQDVERNIESVKTAKDERVREIRNAVELMIARLESQLKSKLLTLMGQRGQLTQETELLESLIQKINHQMGSRGKSELIAQSSELVQLFKHVNRKPMASFVTAAVPADFTSEIVPQYDTSSFVMKKFSGLQQRADPVYSQPLHVSGLSWRLKVYPDGNGVVRGNYLSVFLELSAGLSETSKYEYRVEMVHQVSRDSSKNIVREFASDFEVGECWGYNRFFRLDLLASEGYLDTESDTLILRFQVRPPTFYQKCRDQQWYINQLESAQAQNMGQLNHLKERVHLMEMSRSKGSSKRVTTSADSPLPLIDPHGGDNPSIQHPILHPKPIHPGTGSEIEIERSDDENLETDSDSDTTDSNEELSQYSIEDLEDIGELGTQAVLTITENNDENDIDEETMSLDNDVENSITWEENDLDRRGNTASATAKASSNITGSENRVEDEETLLMQFLQDRTRERDWTPSLAGGGDSCLGGDWLETVQAALALTKEKPKTSRKEKKTPPTTDLMLENIRARFSELATSTLAVADSAVTNETEAKAMVTKPNINELDDPVTHPADDTIEQFALSDNSMDGDESISPNFQNTLYTNKLQSSHKTEQDENTRKKDTTVKGASGGSKDLGLPWSFGFLSKVPVPPPPRPERKDRKDTVATTAACCQATTEESKKEMDGSEAAAAAGTAAVTTGTIGQKPQGTGTSGPQVEFSNNQCNVNEPR</sequence>
<keyword evidence="2" id="KW-0963">Cytoplasm</keyword>
<feature type="compositionally biased region" description="Basic and acidic residues" evidence="8">
    <location>
        <begin position="761"/>
        <end position="775"/>
    </location>
</feature>
<dbReference type="PROSITE" id="PS50119">
    <property type="entry name" value="ZF_BBOX"/>
    <property type="match status" value="1"/>
</dbReference>
<dbReference type="Pfam" id="PF22486">
    <property type="entry name" value="MATH_2"/>
    <property type="match status" value="1"/>
</dbReference>
<evidence type="ECO:0000313" key="12">
    <source>
        <dbReference type="EMBL" id="OWF42242.1"/>
    </source>
</evidence>
<feature type="compositionally biased region" description="Low complexity" evidence="8">
    <location>
        <begin position="816"/>
        <end position="826"/>
    </location>
</feature>
<dbReference type="EMBL" id="NEDP02005302">
    <property type="protein sequence ID" value="OWF42242.1"/>
    <property type="molecule type" value="Genomic_DNA"/>
</dbReference>
<evidence type="ECO:0000256" key="3">
    <source>
        <dbReference type="ARBA" id="ARBA00022723"/>
    </source>
</evidence>
<dbReference type="InterPro" id="IPR001841">
    <property type="entry name" value="Znf_RING"/>
</dbReference>
<keyword evidence="3" id="KW-0479">Metal-binding</keyword>
<dbReference type="GO" id="GO:0008270">
    <property type="term" value="F:zinc ion binding"/>
    <property type="evidence" value="ECO:0007669"/>
    <property type="project" value="UniProtKB-KW"/>
</dbReference>
<dbReference type="SUPFAM" id="SSF57850">
    <property type="entry name" value="RING/U-box"/>
    <property type="match status" value="1"/>
</dbReference>
<dbReference type="PROSITE" id="PS50144">
    <property type="entry name" value="MATH"/>
    <property type="match status" value="1"/>
</dbReference>
<dbReference type="GO" id="GO:0005778">
    <property type="term" value="C:peroxisomal membrane"/>
    <property type="evidence" value="ECO:0007669"/>
    <property type="project" value="TreeGrafter"/>
</dbReference>